<evidence type="ECO:0000313" key="4">
    <source>
        <dbReference type="Proteomes" id="UP000075243"/>
    </source>
</evidence>
<keyword evidence="1" id="KW-0812">Transmembrane</keyword>
<dbReference type="Proteomes" id="UP000075243">
    <property type="component" value="Unassembled WGS sequence"/>
</dbReference>
<dbReference type="FunFam" id="3.30.70.270:FF:000020">
    <property type="entry name" value="Transposon Tf2-6 polyprotein-like Protein"/>
    <property type="match status" value="1"/>
</dbReference>
<evidence type="ECO:0000313" key="3">
    <source>
        <dbReference type="EMBL" id="KYP52820.1"/>
    </source>
</evidence>
<dbReference type="Pfam" id="PF00078">
    <property type="entry name" value="RVT_1"/>
    <property type="match status" value="1"/>
</dbReference>
<feature type="transmembrane region" description="Helical" evidence="1">
    <location>
        <begin position="12"/>
        <end position="32"/>
    </location>
</feature>
<keyword evidence="1" id="KW-0472">Membrane</keyword>
<keyword evidence="1" id="KW-1133">Transmembrane helix</keyword>
<protein>
    <recommendedName>
        <fullName evidence="2">Reverse transcriptase domain-containing protein</fullName>
    </recommendedName>
</protein>
<dbReference type="InterPro" id="IPR000477">
    <property type="entry name" value="RT_dom"/>
</dbReference>
<dbReference type="AlphaFoldDB" id="A0A151SDC3"/>
<organism evidence="3 4">
    <name type="scientific">Cajanus cajan</name>
    <name type="common">Pigeon pea</name>
    <name type="synonym">Cajanus indicus</name>
    <dbReference type="NCBI Taxonomy" id="3821"/>
    <lineage>
        <taxon>Eukaryota</taxon>
        <taxon>Viridiplantae</taxon>
        <taxon>Streptophyta</taxon>
        <taxon>Embryophyta</taxon>
        <taxon>Tracheophyta</taxon>
        <taxon>Spermatophyta</taxon>
        <taxon>Magnoliopsida</taxon>
        <taxon>eudicotyledons</taxon>
        <taxon>Gunneridae</taxon>
        <taxon>Pentapetalae</taxon>
        <taxon>rosids</taxon>
        <taxon>fabids</taxon>
        <taxon>Fabales</taxon>
        <taxon>Fabaceae</taxon>
        <taxon>Papilionoideae</taxon>
        <taxon>50 kb inversion clade</taxon>
        <taxon>NPAAA clade</taxon>
        <taxon>indigoferoid/millettioid clade</taxon>
        <taxon>Phaseoleae</taxon>
        <taxon>Cajanus</taxon>
    </lineage>
</organism>
<dbReference type="InterPro" id="IPR043128">
    <property type="entry name" value="Rev_trsase/Diguanyl_cyclase"/>
</dbReference>
<sequence>MNQIFQNQLRRYVLVFFDNILVYIPSWSSHLLHLESVLEILQLHKLFAPLSKCSFGMQEVDYLGHIVSGNGVAMEKSKVEGISNWPKPKNVKQLRGFLGLTGCYRKFIQGYAVIVGPLIDLVKKDSFLWNDIARNAFIKLKTTVT</sequence>
<gene>
    <name evidence="3" type="ORF">KK1_025355</name>
</gene>
<keyword evidence="4" id="KW-1185">Reference proteome</keyword>
<name>A0A151SDC3_CAJCA</name>
<dbReference type="PANTHER" id="PTHR33064">
    <property type="entry name" value="POL PROTEIN"/>
    <property type="match status" value="1"/>
</dbReference>
<accession>A0A151SDC3</accession>
<dbReference type="InterPro" id="IPR043502">
    <property type="entry name" value="DNA/RNA_pol_sf"/>
</dbReference>
<dbReference type="SUPFAM" id="SSF56672">
    <property type="entry name" value="DNA/RNA polymerases"/>
    <property type="match status" value="1"/>
</dbReference>
<dbReference type="EMBL" id="KQ483420">
    <property type="protein sequence ID" value="KYP52820.1"/>
    <property type="molecule type" value="Genomic_DNA"/>
</dbReference>
<reference evidence="3" key="1">
    <citation type="journal article" date="2012" name="Nat. Biotechnol.">
        <title>Draft genome sequence of pigeonpea (Cajanus cajan), an orphan legume crop of resource-poor farmers.</title>
        <authorList>
            <person name="Varshney R.K."/>
            <person name="Chen W."/>
            <person name="Li Y."/>
            <person name="Bharti A.K."/>
            <person name="Saxena R.K."/>
            <person name="Schlueter J.A."/>
            <person name="Donoghue M.T."/>
            <person name="Azam S."/>
            <person name="Fan G."/>
            <person name="Whaley A.M."/>
            <person name="Farmer A.D."/>
            <person name="Sheridan J."/>
            <person name="Iwata A."/>
            <person name="Tuteja R."/>
            <person name="Penmetsa R.V."/>
            <person name="Wu W."/>
            <person name="Upadhyaya H.D."/>
            <person name="Yang S.P."/>
            <person name="Shah T."/>
            <person name="Saxena K.B."/>
            <person name="Michael T."/>
            <person name="McCombie W.R."/>
            <person name="Yang B."/>
            <person name="Zhang G."/>
            <person name="Yang H."/>
            <person name="Wang J."/>
            <person name="Spillane C."/>
            <person name="Cook D.R."/>
            <person name="May G.D."/>
            <person name="Xu X."/>
            <person name="Jackson S.A."/>
        </authorList>
    </citation>
    <scope>NUCLEOTIDE SEQUENCE [LARGE SCALE GENOMIC DNA]</scope>
</reference>
<dbReference type="OMA" id="VEGISNW"/>
<dbReference type="Gene3D" id="3.30.70.270">
    <property type="match status" value="2"/>
</dbReference>
<evidence type="ECO:0000256" key="1">
    <source>
        <dbReference type="SAM" id="Phobius"/>
    </source>
</evidence>
<dbReference type="InterPro" id="IPR051320">
    <property type="entry name" value="Viral_Replic_Matur_Polypro"/>
</dbReference>
<proteinExistence type="predicted"/>
<feature type="domain" description="Reverse transcriptase" evidence="2">
    <location>
        <begin position="1"/>
        <end position="67"/>
    </location>
</feature>
<dbReference type="Gramene" id="C.cajan_25305.t">
    <property type="protein sequence ID" value="C.cajan_25305.t.cds1"/>
    <property type="gene ID" value="C.cajan_25305"/>
</dbReference>
<dbReference type="PANTHER" id="PTHR33064:SF37">
    <property type="entry name" value="RIBONUCLEASE H"/>
    <property type="match status" value="1"/>
</dbReference>
<evidence type="ECO:0000259" key="2">
    <source>
        <dbReference type="Pfam" id="PF00078"/>
    </source>
</evidence>